<evidence type="ECO:0000313" key="7">
    <source>
        <dbReference type="Proteomes" id="UP000523955"/>
    </source>
</evidence>
<dbReference type="GO" id="GO:0016757">
    <property type="term" value="F:glycosyltransferase activity"/>
    <property type="evidence" value="ECO:0007669"/>
    <property type="project" value="UniProtKB-KW"/>
</dbReference>
<reference evidence="6 7" key="1">
    <citation type="submission" date="2020-08" db="EMBL/GenBank/DDBJ databases">
        <authorList>
            <person name="Seo M.-J."/>
        </authorList>
    </citation>
    <scope>NUCLEOTIDE SEQUENCE [LARGE SCALE GENOMIC DNA]</scope>
    <source>
        <strain evidence="6 7">KIGAM211</strain>
    </source>
</reference>
<keyword evidence="3 6" id="KW-0808">Transferase</keyword>
<keyword evidence="2" id="KW-0328">Glycosyltransferase</keyword>
<evidence type="ECO:0000256" key="1">
    <source>
        <dbReference type="ARBA" id="ARBA00009481"/>
    </source>
</evidence>
<organism evidence="6 7">
    <name type="scientific">Nocardioides luti</name>
    <dbReference type="NCBI Taxonomy" id="2761101"/>
    <lineage>
        <taxon>Bacteria</taxon>
        <taxon>Bacillati</taxon>
        <taxon>Actinomycetota</taxon>
        <taxon>Actinomycetes</taxon>
        <taxon>Propionibacteriales</taxon>
        <taxon>Nocardioidaceae</taxon>
        <taxon>Nocardioides</taxon>
    </lineage>
</organism>
<accession>A0A7X0RJB0</accession>
<dbReference type="SUPFAM" id="SSF53756">
    <property type="entry name" value="UDP-Glycosyltransferase/glycogen phosphorylase"/>
    <property type="match status" value="1"/>
</dbReference>
<dbReference type="Proteomes" id="UP000523955">
    <property type="component" value="Unassembled WGS sequence"/>
</dbReference>
<dbReference type="RefSeq" id="WP_185254283.1">
    <property type="nucleotide sequence ID" value="NZ_JACKXE010000001.1"/>
</dbReference>
<dbReference type="Pfam" id="PF13439">
    <property type="entry name" value="Glyco_transf_4"/>
    <property type="match status" value="1"/>
</dbReference>
<dbReference type="EMBL" id="JACKXE010000001">
    <property type="protein sequence ID" value="MBB6629317.1"/>
    <property type="molecule type" value="Genomic_DNA"/>
</dbReference>
<comment type="caution">
    <text evidence="6">The sequence shown here is derived from an EMBL/GenBank/DDBJ whole genome shotgun (WGS) entry which is preliminary data.</text>
</comment>
<evidence type="ECO:0000256" key="2">
    <source>
        <dbReference type="ARBA" id="ARBA00022676"/>
    </source>
</evidence>
<feature type="domain" description="Glycosyltransferase subfamily 4-like N-terminal" evidence="5">
    <location>
        <begin position="13"/>
        <end position="163"/>
    </location>
</feature>
<feature type="domain" description="Glycosyl transferase family 1" evidence="4">
    <location>
        <begin position="175"/>
        <end position="323"/>
    </location>
</feature>
<sequence>MRLLTVIAELGSGGAETVVDDLARHALAGGDLVDLASDGGWRADELAREGAALVRLPLRSSDPADLARSVLRLRRHVRQAPPDVVHAHNVRATLAAHLGTRWPRRRPPLVTTVHGLDAGDYPRAARVLQRCADRVVAVSDDVAERLRAAGLPDDRLVVIENAVPAPVLPAPAVARAALGLPADAPVGLCVARLEAPKRHDLLVEAWRTLPDDAVLLVAGEGSGRAALERQVAAAGLGARVRLLGERHDVPLLLAAADLLVLPSDREGLPMAVLEAMAAGVPVVASAVGGLRSLDRATLELVAPGSAEALAAALGSVLADRPGAAVRAHRAQEAVSQRYSSSAMRLAYQNLFTVQIG</sequence>
<evidence type="ECO:0000259" key="4">
    <source>
        <dbReference type="Pfam" id="PF00534"/>
    </source>
</evidence>
<dbReference type="Gene3D" id="3.40.50.2000">
    <property type="entry name" value="Glycogen Phosphorylase B"/>
    <property type="match status" value="2"/>
</dbReference>
<dbReference type="PANTHER" id="PTHR12526:SF640">
    <property type="entry name" value="COLANIC ACID BIOSYNTHESIS GLYCOSYLTRANSFERASE WCAL-RELATED"/>
    <property type="match status" value="1"/>
</dbReference>
<evidence type="ECO:0000256" key="3">
    <source>
        <dbReference type="ARBA" id="ARBA00022679"/>
    </source>
</evidence>
<name>A0A7X0RJB0_9ACTN</name>
<protein>
    <submittedName>
        <fullName evidence="6">Glycosyltransferase</fullName>
    </submittedName>
</protein>
<gene>
    <name evidence="6" type="ORF">H5V45_18465</name>
</gene>
<keyword evidence="7" id="KW-1185">Reference proteome</keyword>
<proteinExistence type="inferred from homology"/>
<evidence type="ECO:0000313" key="6">
    <source>
        <dbReference type="EMBL" id="MBB6629317.1"/>
    </source>
</evidence>
<dbReference type="InterPro" id="IPR028098">
    <property type="entry name" value="Glyco_trans_4-like_N"/>
</dbReference>
<comment type="similarity">
    <text evidence="1">Belongs to the glycosyltransferase group 1 family. Glycosyltransferase 4 subfamily.</text>
</comment>
<dbReference type="PANTHER" id="PTHR12526">
    <property type="entry name" value="GLYCOSYLTRANSFERASE"/>
    <property type="match status" value="1"/>
</dbReference>
<dbReference type="InterPro" id="IPR001296">
    <property type="entry name" value="Glyco_trans_1"/>
</dbReference>
<evidence type="ECO:0000259" key="5">
    <source>
        <dbReference type="Pfam" id="PF13439"/>
    </source>
</evidence>
<dbReference type="Pfam" id="PF00534">
    <property type="entry name" value="Glycos_transf_1"/>
    <property type="match status" value="1"/>
</dbReference>
<dbReference type="AlphaFoldDB" id="A0A7X0RJB0"/>